<evidence type="ECO:0000313" key="1">
    <source>
        <dbReference type="EMBL" id="VAW38780.1"/>
    </source>
</evidence>
<name>A0A3B0VDQ9_9ZZZZ</name>
<accession>A0A3B0VDQ9</accession>
<organism evidence="1">
    <name type="scientific">hydrothermal vent metagenome</name>
    <dbReference type="NCBI Taxonomy" id="652676"/>
    <lineage>
        <taxon>unclassified sequences</taxon>
        <taxon>metagenomes</taxon>
        <taxon>ecological metagenomes</taxon>
    </lineage>
</organism>
<protein>
    <submittedName>
        <fullName evidence="1">Uncharacterized protein</fullName>
    </submittedName>
</protein>
<reference evidence="1" key="1">
    <citation type="submission" date="2018-06" db="EMBL/GenBank/DDBJ databases">
        <authorList>
            <person name="Zhirakovskaya E."/>
        </authorList>
    </citation>
    <scope>NUCLEOTIDE SEQUENCE</scope>
</reference>
<dbReference type="SUPFAM" id="SSF53756">
    <property type="entry name" value="UDP-Glycosyltransferase/glycogen phosphorylase"/>
    <property type="match status" value="1"/>
</dbReference>
<sequence>MKTIILSIPYSMSARNLLRSEAFSRLSKTFKVVILTPLHKDENFLREFSRENVVIKGLPKQHSLFFKVFRRALDIIEGCYFTQKTRLDTLLILEQCLKRSRPLTYWSRKAIGATFRPLLHTMRGLQGRFLCSSYYEDLLNEFAPSLVFLSHPIALEEFSIAFTARKKAVPVIALIHSWDNITAKSGIRTVTSNRPGRMLPMHFDKVIVWNKIVKKEIIDCYDYKSYDVFVTGVPQFDYYYNNDFSDRDTFIKQIGADPSKKLLLYSAGSPFILPKQDEVIEGLVKALQDNRFVVPSQLLIRTLPGADMTAVKEKYSKYKDVYVYQPAIANAAVAYNSGWQSGEESQRSLPESLLASDVTMNVTSTMSLDSVVLDRPTICIGFDGFENSSYYDSVVKHYDYTHYSNVMKTGGVQLAKSPDELISKINDYLKDPKMDSEGRERLRREQCYKVDGKAGVRIASFIVDFTKK</sequence>
<proteinExistence type="predicted"/>
<gene>
    <name evidence="1" type="ORF">MNBD_DELTA02-620</name>
</gene>
<dbReference type="AlphaFoldDB" id="A0A3B0VDQ9"/>
<dbReference type="EMBL" id="UOEZ01000078">
    <property type="protein sequence ID" value="VAW38780.1"/>
    <property type="molecule type" value="Genomic_DNA"/>
</dbReference>